<proteinExistence type="predicted"/>
<sequence length="156" mass="18462">MPLPDLLPFSGDWSSYEDDLYRTYLSGIVNANLSFNGLPIKCQYRPSSKNKHFGFWHVISEGNVEDDRLPDLRRCERIRWIAYLIAYAGTDTEISWWENKRGSNTHVVIWHERENFAVILAKRSDFYLLKSAYCAQSHRKKMFIKEREEFWGGYKG</sequence>
<dbReference type="OrthoDB" id="7868987at2"/>
<dbReference type="EMBL" id="LUUJ01000090">
    <property type="protein sequence ID" value="OAI14424.1"/>
    <property type="molecule type" value="Genomic_DNA"/>
</dbReference>
<dbReference type="AlphaFoldDB" id="A0A177NA02"/>
<dbReference type="RefSeq" id="WP_064041138.1">
    <property type="nucleotide sequence ID" value="NZ_LUUJ01000090.1"/>
</dbReference>
<organism evidence="1 2">
    <name type="scientific">Methylomonas koyamae</name>
    <dbReference type="NCBI Taxonomy" id="702114"/>
    <lineage>
        <taxon>Bacteria</taxon>
        <taxon>Pseudomonadati</taxon>
        <taxon>Pseudomonadota</taxon>
        <taxon>Gammaproteobacteria</taxon>
        <taxon>Methylococcales</taxon>
        <taxon>Methylococcaceae</taxon>
        <taxon>Methylomonas</taxon>
    </lineage>
</organism>
<name>A0A177NA02_9GAMM</name>
<evidence type="ECO:0000313" key="2">
    <source>
        <dbReference type="Proteomes" id="UP000077857"/>
    </source>
</evidence>
<reference evidence="1 2" key="1">
    <citation type="submission" date="2016-03" db="EMBL/GenBank/DDBJ databases">
        <authorList>
            <person name="Ploux O."/>
        </authorList>
    </citation>
    <scope>NUCLEOTIDE SEQUENCE [LARGE SCALE GENOMIC DNA]</scope>
    <source>
        <strain evidence="1 2">R-45378</strain>
    </source>
</reference>
<protein>
    <submittedName>
        <fullName evidence="1">Uncharacterized protein</fullName>
    </submittedName>
</protein>
<accession>A0A177NA02</accession>
<dbReference type="Proteomes" id="UP000077857">
    <property type="component" value="Unassembled WGS sequence"/>
</dbReference>
<gene>
    <name evidence="1" type="ORF">A1507_15410</name>
</gene>
<evidence type="ECO:0000313" key="1">
    <source>
        <dbReference type="EMBL" id="OAI14424.1"/>
    </source>
</evidence>
<comment type="caution">
    <text evidence="1">The sequence shown here is derived from an EMBL/GenBank/DDBJ whole genome shotgun (WGS) entry which is preliminary data.</text>
</comment>